<dbReference type="EMBL" id="JBEPMB010000001">
    <property type="protein sequence ID" value="MET3612827.1"/>
    <property type="molecule type" value="Genomic_DNA"/>
</dbReference>
<feature type="transmembrane region" description="Helical" evidence="1">
    <location>
        <begin position="383"/>
        <end position="403"/>
    </location>
</feature>
<feature type="transmembrane region" description="Helical" evidence="1">
    <location>
        <begin position="177"/>
        <end position="205"/>
    </location>
</feature>
<organism evidence="2 3">
    <name type="scientific">Rhizobium aquaticum</name>
    <dbReference type="NCBI Taxonomy" id="1549636"/>
    <lineage>
        <taxon>Bacteria</taxon>
        <taxon>Pseudomonadati</taxon>
        <taxon>Pseudomonadota</taxon>
        <taxon>Alphaproteobacteria</taxon>
        <taxon>Hyphomicrobiales</taxon>
        <taxon>Rhizobiaceae</taxon>
        <taxon>Rhizobium/Agrobacterium group</taxon>
        <taxon>Rhizobium</taxon>
    </lineage>
</organism>
<dbReference type="Proteomes" id="UP001549047">
    <property type="component" value="Unassembled WGS sequence"/>
</dbReference>
<reference evidence="2 3" key="1">
    <citation type="submission" date="2024-06" db="EMBL/GenBank/DDBJ databases">
        <title>Genomic Encyclopedia of Type Strains, Phase IV (KMG-IV): sequencing the most valuable type-strain genomes for metagenomic binning, comparative biology and taxonomic classification.</title>
        <authorList>
            <person name="Goeker M."/>
        </authorList>
    </citation>
    <scope>NUCLEOTIDE SEQUENCE [LARGE SCALE GENOMIC DNA]</scope>
    <source>
        <strain evidence="2 3">DSM 29780</strain>
    </source>
</reference>
<dbReference type="RefSeq" id="WP_354555363.1">
    <property type="nucleotide sequence ID" value="NZ_JBEPMB010000001.1"/>
</dbReference>
<keyword evidence="1" id="KW-0472">Membrane</keyword>
<evidence type="ECO:0000256" key="1">
    <source>
        <dbReference type="SAM" id="Phobius"/>
    </source>
</evidence>
<keyword evidence="3" id="KW-1185">Reference proteome</keyword>
<gene>
    <name evidence="2" type="ORF">ABID16_001132</name>
</gene>
<feature type="transmembrane region" description="Helical" evidence="1">
    <location>
        <begin position="240"/>
        <end position="261"/>
    </location>
</feature>
<protein>
    <submittedName>
        <fullName evidence="2">Uncharacterized protein</fullName>
    </submittedName>
</protein>
<keyword evidence="1" id="KW-0812">Transmembrane</keyword>
<feature type="transmembrane region" description="Helical" evidence="1">
    <location>
        <begin position="350"/>
        <end position="376"/>
    </location>
</feature>
<proteinExistence type="predicted"/>
<comment type="caution">
    <text evidence="2">The sequence shown here is derived from an EMBL/GenBank/DDBJ whole genome shotgun (WGS) entry which is preliminary data.</text>
</comment>
<feature type="transmembrane region" description="Helical" evidence="1">
    <location>
        <begin position="303"/>
        <end position="330"/>
    </location>
</feature>
<evidence type="ECO:0000313" key="2">
    <source>
        <dbReference type="EMBL" id="MET3612827.1"/>
    </source>
</evidence>
<keyword evidence="1" id="KW-1133">Transmembrane helix</keyword>
<feature type="transmembrane region" description="Helical" evidence="1">
    <location>
        <begin position="148"/>
        <end position="165"/>
    </location>
</feature>
<feature type="transmembrane region" description="Helical" evidence="1">
    <location>
        <begin position="273"/>
        <end position="291"/>
    </location>
</feature>
<name>A0ABV2IWF7_9HYPH</name>
<sequence>MVAIQPSRIPRLDKAFGSGSAKPDAFLILSLVFLAAAAYDLSDSIPFLGDIDDRLRAVQIRQLLSGNGWYDLTLTGIAMPGPYVSPWSRLVDAPYAAIAWGLSHLTDTEQALTIAFNVWPPVLMLAFAGFSAGCMKRLVPAGQGVPPLHALVAALAMISPALEFAPGRIDHHNLQLVMLAAASYGVLCWSAAGGILTGMALALSVTIGLETLPLIAALWSALALAWIAGRPGVHGVFRSFSATMCVAAPLATLVFAGPHVLLSVQNDIFSEPYVAAFSGFGLISLLVGTVLQRNVSIALRFAALALPGAALAVLIVLAQPGILAGPYALIDPLTRELWLDRIDQEHSVLLLLRTGFLPAALDLALQTTIILCAGVLTWRRFRAGQTAPAIVLALGVAAFLANLEAFRFMRFPAAILPLFIPQMLAHLGSRSLAEQRKLVLSSLGVALVAGGLFQAAALAMPVSREPDVLDAADFLMNDTCSAADRKAMKTLPAGHYMVAPATGLTFLEQAANGVNVEAIRFHRAAPGMRRMFDALYLSDAEARKAALTPFDYLAFCTYPETAKALFAPPAGSFFEALLNDKTPNGLLPIPVTGSRHLRLFRIDHARL</sequence>
<feature type="transmembrane region" description="Helical" evidence="1">
    <location>
        <begin position="211"/>
        <end position="228"/>
    </location>
</feature>
<evidence type="ECO:0000313" key="3">
    <source>
        <dbReference type="Proteomes" id="UP001549047"/>
    </source>
</evidence>
<accession>A0ABV2IWF7</accession>